<sequence length="316" mass="33067">MKTRITELLGVQYPLLQGGMAWIADSQLAAAVSNAGGVGLIAGGAAPVDYIRDQIRKAKELTDKPFGVNIMLMSPNAADLAQMVIDEQVPLVTTGAGSPGRYIPAWKEAGIKVIPVIPTVALAKRMEQAGADAVIAEGTESGGHIGEITTMCLVPQVVDAVQIPVIAAGGIADGRGVAAAFMLGAQGVQLGTRFLASTECNIHETYQKLVLSAKDTDSIVTGRFTGHPCRGIKTKFSRGLLKFEQNGGTPEEFERMTVGALRKAVQDGNVAEGSFLCGAIAGMIHEVKPCKEIVEEIFAQAQQLLGSTAVGREVEA</sequence>
<dbReference type="EMBL" id="FP929052">
    <property type="protein sequence ID" value="CBL18350.1"/>
    <property type="molecule type" value="Genomic_DNA"/>
</dbReference>
<dbReference type="KEGG" id="rch:RUM_23580"/>
<dbReference type="InterPro" id="IPR013785">
    <property type="entry name" value="Aldolase_TIM"/>
</dbReference>
<gene>
    <name evidence="6" type="ordered locus">RUM_23580</name>
</gene>
<dbReference type="InterPro" id="IPR004136">
    <property type="entry name" value="NMO"/>
</dbReference>
<reference evidence="6" key="1">
    <citation type="submission" date="2010-03" db="EMBL/GenBank/DDBJ databases">
        <title>The genome sequence of Ruminococcus sp. 18P13.</title>
        <authorList>
            <consortium name="metaHIT consortium -- http://www.metahit.eu/"/>
            <person name="Pajon A."/>
            <person name="Turner K."/>
            <person name="Parkhill J."/>
            <person name="Bernalier A."/>
        </authorList>
    </citation>
    <scope>NUCLEOTIDE SEQUENCE [LARGE SCALE GENOMIC DNA]</scope>
    <source>
        <strain evidence="6">Type strain: 18P13</strain>
    </source>
</reference>
<dbReference type="NCBIfam" id="TIGR03151">
    <property type="entry name" value="enACPred_II"/>
    <property type="match status" value="1"/>
</dbReference>
<keyword evidence="5 6" id="KW-0560">Oxidoreductase</keyword>
<comment type="function">
    <text evidence="1">Nitronate monooxygenase that uses molecular oxygen to catalyze the oxidative denitrification of alkyl nitronates. Acts on propionate 3-nitronate (P3N), the presumed physiological substrate. Probably functions in the detoxification of P3N, a metabolic poison produced by plants and fungi as a defense mechanism.</text>
</comment>
<evidence type="ECO:0000256" key="5">
    <source>
        <dbReference type="ARBA" id="ARBA00023002"/>
    </source>
</evidence>
<dbReference type="CDD" id="cd04730">
    <property type="entry name" value="NPD_like"/>
    <property type="match status" value="1"/>
</dbReference>
<proteinExistence type="predicted"/>
<dbReference type="BioCyc" id="RCHA213810:RUM_RS11470-MONOMER"/>
<dbReference type="AlphaFoldDB" id="D4LFF5"/>
<evidence type="ECO:0000256" key="4">
    <source>
        <dbReference type="ARBA" id="ARBA00022643"/>
    </source>
</evidence>
<keyword evidence="7" id="KW-1185">Reference proteome</keyword>
<dbReference type="RefSeq" id="WP_015559256.1">
    <property type="nucleotide sequence ID" value="NC_021039.1"/>
</dbReference>
<dbReference type="SUPFAM" id="SSF51412">
    <property type="entry name" value="Inosine monophosphate dehydrogenase (IMPDH)"/>
    <property type="match status" value="1"/>
</dbReference>
<dbReference type="InterPro" id="IPR017569">
    <property type="entry name" value="Enoyl_ACP_red-II_put"/>
</dbReference>
<keyword evidence="3" id="KW-0285">Flavoprotein</keyword>
<name>D4LFF5_RUMC1</name>
<dbReference type="PATRIC" id="fig|213810.4.peg.2249"/>
<organism evidence="6 7">
    <name type="scientific">Ruminococcus champanellensis (strain DSM 18848 / JCM 17042 / KCTC 15320 / 18P13)</name>
    <dbReference type="NCBI Taxonomy" id="213810"/>
    <lineage>
        <taxon>Bacteria</taxon>
        <taxon>Bacillati</taxon>
        <taxon>Bacillota</taxon>
        <taxon>Clostridia</taxon>
        <taxon>Eubacteriales</taxon>
        <taxon>Oscillospiraceae</taxon>
        <taxon>Ruminococcus</taxon>
    </lineage>
</organism>
<dbReference type="STRING" id="213810.RUM_23580"/>
<reference evidence="6" key="2">
    <citation type="submission" date="2010-03" db="EMBL/GenBank/DDBJ databases">
        <authorList>
            <person name="Pajon A."/>
        </authorList>
    </citation>
    <scope>NUCLEOTIDE SEQUENCE</scope>
    <source>
        <strain evidence="6">Type strain: 18P13</strain>
    </source>
</reference>
<dbReference type="Gene3D" id="3.20.20.70">
    <property type="entry name" value="Aldolase class I"/>
    <property type="match status" value="1"/>
</dbReference>
<evidence type="ECO:0000256" key="2">
    <source>
        <dbReference type="ARBA" id="ARBA00013457"/>
    </source>
</evidence>
<protein>
    <recommendedName>
        <fullName evidence="2">Probable nitronate monooxygenase</fullName>
    </recommendedName>
</protein>
<evidence type="ECO:0000256" key="3">
    <source>
        <dbReference type="ARBA" id="ARBA00022630"/>
    </source>
</evidence>
<dbReference type="PANTHER" id="PTHR32332">
    <property type="entry name" value="2-NITROPROPANE DIOXYGENASE"/>
    <property type="match status" value="1"/>
</dbReference>
<dbReference type="HOGENOM" id="CLU_038732_1_1_9"/>
<evidence type="ECO:0000313" key="6">
    <source>
        <dbReference type="EMBL" id="CBL18350.1"/>
    </source>
</evidence>
<evidence type="ECO:0000313" key="7">
    <source>
        <dbReference type="Proteomes" id="UP000007054"/>
    </source>
</evidence>
<dbReference type="Proteomes" id="UP000007054">
    <property type="component" value="Chromosome"/>
</dbReference>
<dbReference type="Pfam" id="PF03060">
    <property type="entry name" value="NMO"/>
    <property type="match status" value="2"/>
</dbReference>
<evidence type="ECO:0000256" key="1">
    <source>
        <dbReference type="ARBA" id="ARBA00003535"/>
    </source>
</evidence>
<dbReference type="GO" id="GO:0018580">
    <property type="term" value="F:nitronate monooxygenase activity"/>
    <property type="evidence" value="ECO:0007669"/>
    <property type="project" value="InterPro"/>
</dbReference>
<dbReference type="GeneID" id="83157001"/>
<dbReference type="PANTHER" id="PTHR32332:SF20">
    <property type="entry name" value="2-NITROPROPANE DIOXYGENASE-LIKE PROTEIN"/>
    <property type="match status" value="1"/>
</dbReference>
<keyword evidence="4" id="KW-0288">FMN</keyword>
<accession>D4LFF5</accession>